<dbReference type="AlphaFoldDB" id="A0A845QD93"/>
<keyword evidence="1" id="KW-0732">Signal</keyword>
<name>A0A845QD93_9HYPH</name>
<dbReference type="EMBL" id="WXYQ01000007">
    <property type="protein sequence ID" value="NBG96176.1"/>
    <property type="molecule type" value="Genomic_DNA"/>
</dbReference>
<protein>
    <submittedName>
        <fullName evidence="2">Uncharacterized protein</fullName>
    </submittedName>
</protein>
<sequence length="132" mass="15192">MKTWAVAAVLPLLAVQLAVTPAHAETYPYPLEDIATEMTIPADRFEDWWSKAPEKMKTELRSLPLAKWRPTVLCDYLGFRMGTPEGVECREREYRERMASADQWNPDGSYRGPSEECLARNKTDKWGRLICN</sequence>
<evidence type="ECO:0000256" key="1">
    <source>
        <dbReference type="SAM" id="SignalP"/>
    </source>
</evidence>
<keyword evidence="3" id="KW-1185">Reference proteome</keyword>
<evidence type="ECO:0000313" key="3">
    <source>
        <dbReference type="Proteomes" id="UP000470384"/>
    </source>
</evidence>
<feature type="chain" id="PRO_5033067271" evidence="1">
    <location>
        <begin position="25"/>
        <end position="132"/>
    </location>
</feature>
<feature type="signal peptide" evidence="1">
    <location>
        <begin position="1"/>
        <end position="24"/>
    </location>
</feature>
<evidence type="ECO:0000313" key="2">
    <source>
        <dbReference type="EMBL" id="NBG96176.1"/>
    </source>
</evidence>
<organism evidence="2 3">
    <name type="scientific">Pyruvatibacter mobilis</name>
    <dbReference type="NCBI Taxonomy" id="1712261"/>
    <lineage>
        <taxon>Bacteria</taxon>
        <taxon>Pseudomonadati</taxon>
        <taxon>Pseudomonadota</taxon>
        <taxon>Alphaproteobacteria</taxon>
        <taxon>Hyphomicrobiales</taxon>
        <taxon>Parvibaculaceae</taxon>
        <taxon>Pyruvatibacter</taxon>
    </lineage>
</organism>
<gene>
    <name evidence="2" type="ORF">GTQ45_10575</name>
</gene>
<proteinExistence type="predicted"/>
<dbReference type="Proteomes" id="UP000470384">
    <property type="component" value="Unassembled WGS sequence"/>
</dbReference>
<accession>A0A845QD93</accession>
<comment type="caution">
    <text evidence="2">The sequence shown here is derived from an EMBL/GenBank/DDBJ whole genome shotgun (WGS) entry which is preliminary data.</text>
</comment>
<reference evidence="2 3" key="1">
    <citation type="journal article" date="2016" name="Int. J. Syst. Evol. Microbiol.">
        <title>Pyruvatibacter mobilis gen. nov., sp. nov., a marine bacterium from the culture broth of Picochlorum sp. 122.</title>
        <authorList>
            <person name="Wang G."/>
            <person name="Tang M."/>
            <person name="Wu H."/>
            <person name="Dai S."/>
            <person name="Li T."/>
            <person name="Chen C."/>
            <person name="He H."/>
            <person name="Fan J."/>
            <person name="Xiang W."/>
            <person name="Li X."/>
        </authorList>
    </citation>
    <scope>NUCLEOTIDE SEQUENCE [LARGE SCALE GENOMIC DNA]</scope>
    <source>
        <strain evidence="2 3">GYP-11</strain>
    </source>
</reference>